<name>A0A7J7KCJ2_BUGNE</name>
<evidence type="ECO:0000256" key="1">
    <source>
        <dbReference type="ARBA" id="ARBA00004141"/>
    </source>
</evidence>
<dbReference type="AlphaFoldDB" id="A0A7J7KCJ2"/>
<dbReference type="Gene3D" id="1.20.140.140">
    <property type="entry name" value="Calcium release-activated calcium channel protein Orai"/>
    <property type="match status" value="1"/>
</dbReference>
<accession>A0A7J7KCJ2</accession>
<keyword evidence="5 7" id="KW-0472">Membrane</keyword>
<dbReference type="Pfam" id="PF07856">
    <property type="entry name" value="Orai-1"/>
    <property type="match status" value="1"/>
</dbReference>
<feature type="coiled-coil region" evidence="6">
    <location>
        <begin position="132"/>
        <end position="159"/>
    </location>
</feature>
<comment type="similarity">
    <text evidence="2">Belongs to the Orai family.</text>
</comment>
<dbReference type="EMBL" id="VXIV02000809">
    <property type="protein sequence ID" value="KAF6035913.1"/>
    <property type="molecule type" value="Genomic_DNA"/>
</dbReference>
<keyword evidence="4 7" id="KW-1133">Transmembrane helix</keyword>
<dbReference type="InterPro" id="IPR012446">
    <property type="entry name" value="CRAC_channel"/>
</dbReference>
<dbReference type="PANTHER" id="PTHR31501:SF7">
    <property type="entry name" value="CALCIUM RELEASE-ACTIVATED CALCIUM CHANNEL PROTEIN 1"/>
    <property type="match status" value="1"/>
</dbReference>
<evidence type="ECO:0000256" key="7">
    <source>
        <dbReference type="SAM" id="Phobius"/>
    </source>
</evidence>
<dbReference type="OrthoDB" id="61124at2759"/>
<dbReference type="PANTHER" id="PTHR31501">
    <property type="entry name" value="CALCIUM RELEASE-ACTIVATED CALCIUM CHANNEL PROTEIN 1"/>
    <property type="match status" value="1"/>
</dbReference>
<evidence type="ECO:0000256" key="2">
    <source>
        <dbReference type="ARBA" id="ARBA00008062"/>
    </source>
</evidence>
<evidence type="ECO:0000256" key="3">
    <source>
        <dbReference type="ARBA" id="ARBA00022692"/>
    </source>
</evidence>
<evidence type="ECO:0000256" key="5">
    <source>
        <dbReference type="ARBA" id="ARBA00023136"/>
    </source>
</evidence>
<feature type="transmembrane region" description="Helical" evidence="7">
    <location>
        <begin position="109"/>
        <end position="131"/>
    </location>
</feature>
<keyword evidence="6" id="KW-0175">Coiled coil</keyword>
<evidence type="ECO:0000256" key="4">
    <source>
        <dbReference type="ARBA" id="ARBA00022989"/>
    </source>
</evidence>
<comment type="subcellular location">
    <subcellularLocation>
        <location evidence="1">Membrane</location>
        <topology evidence="1">Multi-pass membrane protein</topology>
    </subcellularLocation>
</comment>
<evidence type="ECO:0000313" key="8">
    <source>
        <dbReference type="EMBL" id="KAF6035913.1"/>
    </source>
</evidence>
<gene>
    <name evidence="8" type="ORF">EB796_005772</name>
</gene>
<dbReference type="Proteomes" id="UP000593567">
    <property type="component" value="Unassembled WGS sequence"/>
</dbReference>
<evidence type="ECO:0000313" key="9">
    <source>
        <dbReference type="Proteomes" id="UP000593567"/>
    </source>
</evidence>
<evidence type="ECO:0000256" key="6">
    <source>
        <dbReference type="SAM" id="Coils"/>
    </source>
</evidence>
<keyword evidence="3 7" id="KW-0812">Transmembrane</keyword>
<proteinExistence type="inferred from homology"/>
<keyword evidence="9" id="KW-1185">Reference proteome</keyword>
<dbReference type="GO" id="GO:0015279">
    <property type="term" value="F:store-operated calcium channel activity"/>
    <property type="evidence" value="ECO:0007669"/>
    <property type="project" value="TreeGrafter"/>
</dbReference>
<comment type="caution">
    <text evidence="8">The sequence shown here is derived from an EMBL/GenBank/DDBJ whole genome shotgun (WGS) entry which is preliminary data.</text>
</comment>
<dbReference type="GO" id="GO:0016020">
    <property type="term" value="C:membrane"/>
    <property type="evidence" value="ECO:0007669"/>
    <property type="project" value="UniProtKB-SubCell"/>
</dbReference>
<reference evidence="8" key="1">
    <citation type="submission" date="2020-06" db="EMBL/GenBank/DDBJ databases">
        <title>Draft genome of Bugula neritina, a colonial animal packing powerful symbionts and potential medicines.</title>
        <authorList>
            <person name="Rayko M."/>
        </authorList>
    </citation>
    <scope>NUCLEOTIDE SEQUENCE [LARGE SCALE GENOMIC DNA]</scope>
    <source>
        <strain evidence="8">Kwan_BN1</strain>
    </source>
</reference>
<feature type="transmembrane region" description="Helical" evidence="7">
    <location>
        <begin position="18"/>
        <end position="46"/>
    </location>
</feature>
<dbReference type="GO" id="GO:0002115">
    <property type="term" value="P:store-operated calcium entry"/>
    <property type="evidence" value="ECO:0007669"/>
    <property type="project" value="TreeGrafter"/>
</dbReference>
<sequence length="161" mass="17854">MIGIVEITLSDQTNSTLLVLYAVNTTLLVAVHILALMISTCILPNIESATYTMSSIQDSPHVSMNSYIQMAWVLSTAIGILLFLIEIAILCWVKFCPEGIGHCDEPSPAIAGTIIIIPAGIVFIAFTLHFYRKLARHQFDRTNRNLEELENIHSNLQSNII</sequence>
<organism evidence="8 9">
    <name type="scientific">Bugula neritina</name>
    <name type="common">Brown bryozoan</name>
    <name type="synonym">Sertularia neritina</name>
    <dbReference type="NCBI Taxonomy" id="10212"/>
    <lineage>
        <taxon>Eukaryota</taxon>
        <taxon>Metazoa</taxon>
        <taxon>Spiralia</taxon>
        <taxon>Lophotrochozoa</taxon>
        <taxon>Bryozoa</taxon>
        <taxon>Gymnolaemata</taxon>
        <taxon>Cheilostomatida</taxon>
        <taxon>Flustrina</taxon>
        <taxon>Buguloidea</taxon>
        <taxon>Bugulidae</taxon>
        <taxon>Bugula</taxon>
    </lineage>
</organism>
<protein>
    <submittedName>
        <fullName evidence="8">ORAI2</fullName>
    </submittedName>
</protein>
<feature type="transmembrane region" description="Helical" evidence="7">
    <location>
        <begin position="67"/>
        <end position="89"/>
    </location>
</feature>
<dbReference type="InterPro" id="IPR038350">
    <property type="entry name" value="Orai_sf"/>
</dbReference>